<comment type="caution">
    <text evidence="2">The sequence shown here is derived from an EMBL/GenBank/DDBJ whole genome shotgun (WGS) entry which is preliminary data.</text>
</comment>
<accession>A0ABV7HIT2</accession>
<feature type="chain" id="PRO_5046870386" evidence="1">
    <location>
        <begin position="31"/>
        <end position="101"/>
    </location>
</feature>
<dbReference type="EMBL" id="JBHRSZ010000007">
    <property type="protein sequence ID" value="MFC3152634.1"/>
    <property type="molecule type" value="Genomic_DNA"/>
</dbReference>
<reference evidence="3" key="1">
    <citation type="journal article" date="2019" name="Int. J. Syst. Evol. Microbiol.">
        <title>The Global Catalogue of Microorganisms (GCM) 10K type strain sequencing project: providing services to taxonomists for standard genome sequencing and annotation.</title>
        <authorList>
            <consortium name="The Broad Institute Genomics Platform"/>
            <consortium name="The Broad Institute Genome Sequencing Center for Infectious Disease"/>
            <person name="Wu L."/>
            <person name="Ma J."/>
        </authorList>
    </citation>
    <scope>NUCLEOTIDE SEQUENCE [LARGE SCALE GENOMIC DNA]</scope>
    <source>
        <strain evidence="3">KCTC 52438</strain>
    </source>
</reference>
<keyword evidence="3" id="KW-1185">Reference proteome</keyword>
<dbReference type="RefSeq" id="WP_386722561.1">
    <property type="nucleotide sequence ID" value="NZ_JBHRSZ010000007.1"/>
</dbReference>
<dbReference type="Gene3D" id="2.20.130.30">
    <property type="entry name" value="Protein of unknown function DUF2782"/>
    <property type="match status" value="1"/>
</dbReference>
<feature type="signal peptide" evidence="1">
    <location>
        <begin position="1"/>
        <end position="30"/>
    </location>
</feature>
<evidence type="ECO:0000313" key="3">
    <source>
        <dbReference type="Proteomes" id="UP001595476"/>
    </source>
</evidence>
<organism evidence="2 3">
    <name type="scientific">Litoribrevibacter euphylliae</name>
    <dbReference type="NCBI Taxonomy" id="1834034"/>
    <lineage>
        <taxon>Bacteria</taxon>
        <taxon>Pseudomonadati</taxon>
        <taxon>Pseudomonadota</taxon>
        <taxon>Gammaproteobacteria</taxon>
        <taxon>Oceanospirillales</taxon>
        <taxon>Oceanospirillaceae</taxon>
        <taxon>Litoribrevibacter</taxon>
    </lineage>
</organism>
<keyword evidence="1" id="KW-0732">Signal</keyword>
<gene>
    <name evidence="2" type="ORF">ACFOEK_16480</name>
</gene>
<proteinExistence type="predicted"/>
<dbReference type="Proteomes" id="UP001595476">
    <property type="component" value="Unassembled WGS sequence"/>
</dbReference>
<dbReference type="Pfam" id="PF11191">
    <property type="entry name" value="DUF2782"/>
    <property type="match status" value="1"/>
</dbReference>
<dbReference type="InterPro" id="IPR021357">
    <property type="entry name" value="DUF2782"/>
</dbReference>
<sequence>MRLQTSLRLKRILQASLMMLAMVVSAPNYAETENDISEPEVIIKQTDSKKISEYYVNGILVEIKVEPKNAPTYYLIPAENGQMLRTDESQLLIPTWKILEW</sequence>
<evidence type="ECO:0000313" key="2">
    <source>
        <dbReference type="EMBL" id="MFC3152634.1"/>
    </source>
</evidence>
<evidence type="ECO:0000256" key="1">
    <source>
        <dbReference type="SAM" id="SignalP"/>
    </source>
</evidence>
<name>A0ABV7HIT2_9GAMM</name>
<protein>
    <submittedName>
        <fullName evidence="2">DUF2782 domain-containing protein</fullName>
    </submittedName>
</protein>